<dbReference type="RefSeq" id="XP_033531196.1">
    <property type="nucleotide sequence ID" value="XM_033675497.1"/>
</dbReference>
<protein>
    <recommendedName>
        <fullName evidence="2">NAD(P)-binding domain-containing protein</fullName>
    </recommendedName>
</protein>
<keyword evidence="4" id="KW-1185">Reference proteome</keyword>
<evidence type="ECO:0000259" key="2">
    <source>
        <dbReference type="Pfam" id="PF13460"/>
    </source>
</evidence>
<feature type="non-terminal residue" evidence="3">
    <location>
        <position position="1"/>
    </location>
</feature>
<reference evidence="5" key="2">
    <citation type="submission" date="2020-04" db="EMBL/GenBank/DDBJ databases">
        <authorList>
            <consortium name="NCBI Genome Project"/>
        </authorList>
    </citation>
    <scope>NUCLEOTIDE SEQUENCE</scope>
    <source>
        <strain evidence="5">CBS 781.70</strain>
    </source>
</reference>
<dbReference type="InterPro" id="IPR036291">
    <property type="entry name" value="NAD(P)-bd_dom_sf"/>
</dbReference>
<gene>
    <name evidence="3 5" type="ORF">P152DRAFT_370274</name>
</gene>
<evidence type="ECO:0000313" key="4">
    <source>
        <dbReference type="Proteomes" id="UP000504638"/>
    </source>
</evidence>
<dbReference type="SUPFAM" id="SSF51735">
    <property type="entry name" value="NAD(P)-binding Rossmann-fold domains"/>
    <property type="match status" value="1"/>
</dbReference>
<evidence type="ECO:0000256" key="1">
    <source>
        <dbReference type="ARBA" id="ARBA00038376"/>
    </source>
</evidence>
<dbReference type="GO" id="GO:0004074">
    <property type="term" value="F:biliverdin reductase [NAD(P)H] activity"/>
    <property type="evidence" value="ECO:0007669"/>
    <property type="project" value="TreeGrafter"/>
</dbReference>
<dbReference type="AlphaFoldDB" id="A0A6G1FUJ7"/>
<reference evidence="3 5" key="1">
    <citation type="submission" date="2020-01" db="EMBL/GenBank/DDBJ databases">
        <authorList>
            <consortium name="DOE Joint Genome Institute"/>
            <person name="Haridas S."/>
            <person name="Albert R."/>
            <person name="Binder M."/>
            <person name="Bloem J."/>
            <person name="Labutti K."/>
            <person name="Salamov A."/>
            <person name="Andreopoulos B."/>
            <person name="Baker S.E."/>
            <person name="Barry K."/>
            <person name="Bills G."/>
            <person name="Bluhm B.H."/>
            <person name="Cannon C."/>
            <person name="Castanera R."/>
            <person name="Culley D.E."/>
            <person name="Daum C."/>
            <person name="Ezra D."/>
            <person name="Gonzalez J.B."/>
            <person name="Henrissat B."/>
            <person name="Kuo A."/>
            <person name="Liang C."/>
            <person name="Lipzen A."/>
            <person name="Lutzoni F."/>
            <person name="Magnuson J."/>
            <person name="Mondo S."/>
            <person name="Nolan M."/>
            <person name="Ohm R."/>
            <person name="Pangilinan J."/>
            <person name="Park H.-J."/>
            <person name="Ramirez L."/>
            <person name="Alfaro M."/>
            <person name="Sun H."/>
            <person name="Tritt A."/>
            <person name="Yoshinaga Y."/>
            <person name="Zwiers L.-H."/>
            <person name="Turgeon B.G."/>
            <person name="Goodwin S.B."/>
            <person name="Spatafora J.W."/>
            <person name="Crous P.W."/>
            <person name="Grigoriev I.V."/>
        </authorList>
    </citation>
    <scope>NUCLEOTIDE SEQUENCE</scope>
    <source>
        <strain evidence="3 5">CBS 781.70</strain>
    </source>
</reference>
<dbReference type="OrthoDB" id="63935at2759"/>
<proteinExistence type="inferred from homology"/>
<feature type="domain" description="NAD(P)-binding" evidence="2">
    <location>
        <begin position="7"/>
        <end position="244"/>
    </location>
</feature>
<comment type="similarity">
    <text evidence="1">Belongs to the avfA family.</text>
</comment>
<feature type="non-terminal residue" evidence="3">
    <location>
        <position position="261"/>
    </location>
</feature>
<sequence length="261" mass="28422">PRLAIFGATGGCANGTLALALKEGYICTALVRNPTKLNTILFENHQIDAATYIASGALTVVEGSISKQEDILSTIRNGNSPPADHIVFGLGGAPSLQWSIITPVTMHHPTICEDATKAILAAIATVRGTTPSYRPVLSWISTTGTSSRRDVPMLIYHLYHWMLQVPHADKRKMEALIFDNQPTEGKGHAYEFVIIRPTLLTDGNYKGLDKVNVGWENPDQTGDGPAMGYSISRKDVGQWIFETIVKDGKKGQYNNKCVTLT</sequence>
<accession>A0A6G1FUJ7</accession>
<evidence type="ECO:0000313" key="5">
    <source>
        <dbReference type="RefSeq" id="XP_033531196.1"/>
    </source>
</evidence>
<dbReference type="EMBL" id="ML975172">
    <property type="protein sequence ID" value="KAF1809565.1"/>
    <property type="molecule type" value="Genomic_DNA"/>
</dbReference>
<dbReference type="InterPro" id="IPR016040">
    <property type="entry name" value="NAD(P)-bd_dom"/>
</dbReference>
<dbReference type="Proteomes" id="UP000504638">
    <property type="component" value="Unplaced"/>
</dbReference>
<evidence type="ECO:0000313" key="3">
    <source>
        <dbReference type="EMBL" id="KAF1809565.1"/>
    </source>
</evidence>
<dbReference type="Pfam" id="PF13460">
    <property type="entry name" value="NAD_binding_10"/>
    <property type="match status" value="1"/>
</dbReference>
<dbReference type="Gene3D" id="3.40.50.720">
    <property type="entry name" value="NAD(P)-binding Rossmann-like Domain"/>
    <property type="match status" value="1"/>
</dbReference>
<organism evidence="3">
    <name type="scientific">Eremomyces bilateralis CBS 781.70</name>
    <dbReference type="NCBI Taxonomy" id="1392243"/>
    <lineage>
        <taxon>Eukaryota</taxon>
        <taxon>Fungi</taxon>
        <taxon>Dikarya</taxon>
        <taxon>Ascomycota</taxon>
        <taxon>Pezizomycotina</taxon>
        <taxon>Dothideomycetes</taxon>
        <taxon>Dothideomycetes incertae sedis</taxon>
        <taxon>Eremomycetales</taxon>
        <taxon>Eremomycetaceae</taxon>
        <taxon>Eremomyces</taxon>
    </lineage>
</organism>
<dbReference type="PANTHER" id="PTHR43355">
    <property type="entry name" value="FLAVIN REDUCTASE (NADPH)"/>
    <property type="match status" value="1"/>
</dbReference>
<dbReference type="InterPro" id="IPR051606">
    <property type="entry name" value="Polyketide_Oxido-like"/>
</dbReference>
<dbReference type="GeneID" id="54416067"/>
<dbReference type="GO" id="GO:0042602">
    <property type="term" value="F:riboflavin reductase (NADPH) activity"/>
    <property type="evidence" value="ECO:0007669"/>
    <property type="project" value="TreeGrafter"/>
</dbReference>
<name>A0A6G1FUJ7_9PEZI</name>
<dbReference type="PANTHER" id="PTHR43355:SF2">
    <property type="entry name" value="FLAVIN REDUCTASE (NADPH)"/>
    <property type="match status" value="1"/>
</dbReference>
<reference evidence="5" key="3">
    <citation type="submission" date="2025-04" db="UniProtKB">
        <authorList>
            <consortium name="RefSeq"/>
        </authorList>
    </citation>
    <scope>IDENTIFICATION</scope>
    <source>
        <strain evidence="5">CBS 781.70</strain>
    </source>
</reference>